<comment type="caution">
    <text evidence="1">The sequence shown here is derived from an EMBL/GenBank/DDBJ whole genome shotgun (WGS) entry which is preliminary data.</text>
</comment>
<organism evidence="1 2">
    <name type="scientific">Paraburkholderia podalyriae</name>
    <dbReference type="NCBI Taxonomy" id="1938811"/>
    <lineage>
        <taxon>Bacteria</taxon>
        <taxon>Pseudomonadati</taxon>
        <taxon>Pseudomonadota</taxon>
        <taxon>Betaproteobacteria</taxon>
        <taxon>Burkholderiales</taxon>
        <taxon>Burkholderiaceae</taxon>
        <taxon>Paraburkholderia</taxon>
    </lineage>
</organism>
<dbReference type="EMBL" id="VZQQ01000015">
    <property type="protein sequence ID" value="MBC8748712.1"/>
    <property type="molecule type" value="Genomic_DNA"/>
</dbReference>
<evidence type="ECO:0008006" key="3">
    <source>
        <dbReference type="Google" id="ProtNLM"/>
    </source>
</evidence>
<dbReference type="RefSeq" id="WP_187635756.1">
    <property type="nucleotide sequence ID" value="NZ_VZQQ01000015.1"/>
</dbReference>
<proteinExistence type="predicted"/>
<evidence type="ECO:0000313" key="1">
    <source>
        <dbReference type="EMBL" id="MBC8748712.1"/>
    </source>
</evidence>
<keyword evidence="2" id="KW-1185">Reference proteome</keyword>
<protein>
    <recommendedName>
        <fullName evidence="3">Secretion system X translation initiation factor</fullName>
    </recommendedName>
</protein>
<evidence type="ECO:0000313" key="2">
    <source>
        <dbReference type="Proteomes" id="UP000736373"/>
    </source>
</evidence>
<reference evidence="1 2" key="1">
    <citation type="submission" date="2019-09" db="EMBL/GenBank/DDBJ databases">
        <title>Paraburkholderia podalyriae sp. nov., A South African Podalyria-associated rhizobium.</title>
        <authorList>
            <person name="Mavima L."/>
            <person name="Beukes C.W."/>
            <person name="Palmer M."/>
            <person name="De Meyer S.E."/>
            <person name="James E.K."/>
            <person name="Maluk M."/>
            <person name="Avontuur J.R."/>
            <person name="Chan W.Y."/>
            <person name="Venter S.N."/>
            <person name="Steenkamp E.T."/>
        </authorList>
    </citation>
    <scope>NUCLEOTIDE SEQUENCE [LARGE SCALE GENOMIC DNA]</scope>
    <source>
        <strain evidence="1 2">WC7.3b</strain>
    </source>
</reference>
<dbReference type="Proteomes" id="UP000736373">
    <property type="component" value="Unassembled WGS sequence"/>
</dbReference>
<accession>A0ABR7PQZ7</accession>
<sequence length="235" mass="24291">MKPNLVSRALLLVCAIAAVGLSLRELKPVLRTPTVVAAMNGAHRSRAELRAVALHRDEAARAAGTVPAAAPAVASAPNMASAPSVANATNAASLAISTSTPTPVKTTGTVKSASTARAKLRALRTPLSLESANNPFAASSWLPPPPPVVVAPAPPEPVAPPTAPPVPFTYLGELDAKAAKPQVFLSNGDRLLIVSPGEVIDAQYRIESVSESDVVLTYLPLNERQVLSTQAKDKK</sequence>
<gene>
    <name evidence="1" type="ORF">F6X42_19570</name>
</gene>
<name>A0ABR7PQZ7_9BURK</name>